<keyword evidence="3" id="KW-1185">Reference proteome</keyword>
<reference evidence="2 3" key="1">
    <citation type="submission" date="2020-08" db="EMBL/GenBank/DDBJ databases">
        <title>Plant Genome Project.</title>
        <authorList>
            <person name="Zhang R.-G."/>
        </authorList>
    </citation>
    <scope>NUCLEOTIDE SEQUENCE [LARGE SCALE GENOMIC DNA]</scope>
    <source>
        <tissue evidence="2">Rhizome</tissue>
    </source>
</reference>
<sequence>MSLRGVSLCHDSAVTMSVLHSLRKFFGTLFSPLTFPNPKPLSSYDLSPPPTFLLKPSEGVRGGILGAPSSSFPLCSSPSLDSRSHCRFGAPDFTLSPGTLYDVLGVAAATSGLKIMVAYWRLAGACHPDTVVAADRLTSSCGSTRPTRRSPTRTSAPSMIEGSSSPIGDGGRSILPDHRIPSTPVDASRGRGRWTSAGTIIFNQICHPRNYDFYMCSNAGMIDPCIEKSGLWFHLKFNEIMGQASESRFGLEKDHSEYLTKYQRKGIKLGLQAKSMKFCMQKKDQCVKIVAHPDHLIYSEMDNGSSSDPAWSGLDLARGCHRELNDIIKQLEQATESAAVGHLSKLQKKEAQNSRNRRAPSERRRKHGKCLPVEADDQRPL</sequence>
<feature type="region of interest" description="Disordered" evidence="1">
    <location>
        <begin position="341"/>
        <end position="381"/>
    </location>
</feature>
<dbReference type="Proteomes" id="UP000734854">
    <property type="component" value="Unassembled WGS sequence"/>
</dbReference>
<proteinExistence type="predicted"/>
<dbReference type="EMBL" id="JACMSC010000011">
    <property type="protein sequence ID" value="KAG6501794.1"/>
    <property type="molecule type" value="Genomic_DNA"/>
</dbReference>
<accession>A0A8J5GBT5</accession>
<dbReference type="InterPro" id="IPR036869">
    <property type="entry name" value="J_dom_sf"/>
</dbReference>
<evidence type="ECO:0000256" key="1">
    <source>
        <dbReference type="SAM" id="MobiDB-lite"/>
    </source>
</evidence>
<evidence type="ECO:0000313" key="2">
    <source>
        <dbReference type="EMBL" id="KAG6501794.1"/>
    </source>
</evidence>
<evidence type="ECO:0000313" key="3">
    <source>
        <dbReference type="Proteomes" id="UP000734854"/>
    </source>
</evidence>
<comment type="caution">
    <text evidence="2">The sequence shown here is derived from an EMBL/GenBank/DDBJ whole genome shotgun (WGS) entry which is preliminary data.</text>
</comment>
<protein>
    <submittedName>
        <fullName evidence="2">Uncharacterized protein</fullName>
    </submittedName>
</protein>
<gene>
    <name evidence="2" type="ORF">ZIOFF_041678</name>
</gene>
<dbReference type="AlphaFoldDB" id="A0A8J5GBT5"/>
<feature type="compositionally biased region" description="Basic residues" evidence="1">
    <location>
        <begin position="355"/>
        <end position="369"/>
    </location>
</feature>
<organism evidence="2 3">
    <name type="scientific">Zingiber officinale</name>
    <name type="common">Ginger</name>
    <name type="synonym">Amomum zingiber</name>
    <dbReference type="NCBI Taxonomy" id="94328"/>
    <lineage>
        <taxon>Eukaryota</taxon>
        <taxon>Viridiplantae</taxon>
        <taxon>Streptophyta</taxon>
        <taxon>Embryophyta</taxon>
        <taxon>Tracheophyta</taxon>
        <taxon>Spermatophyta</taxon>
        <taxon>Magnoliopsida</taxon>
        <taxon>Liliopsida</taxon>
        <taxon>Zingiberales</taxon>
        <taxon>Zingiberaceae</taxon>
        <taxon>Zingiber</taxon>
    </lineage>
</organism>
<name>A0A8J5GBT5_ZINOF</name>
<feature type="region of interest" description="Disordered" evidence="1">
    <location>
        <begin position="140"/>
        <end position="191"/>
    </location>
</feature>
<dbReference type="SUPFAM" id="SSF46565">
    <property type="entry name" value="Chaperone J-domain"/>
    <property type="match status" value="1"/>
</dbReference>